<organism evidence="2 3">
    <name type="scientific">Formivibrio citricus</name>
    <dbReference type="NCBI Taxonomy" id="83765"/>
    <lineage>
        <taxon>Bacteria</taxon>
        <taxon>Pseudomonadati</taxon>
        <taxon>Pseudomonadota</taxon>
        <taxon>Betaproteobacteria</taxon>
        <taxon>Neisseriales</taxon>
        <taxon>Chitinibacteraceae</taxon>
        <taxon>Formivibrio</taxon>
    </lineage>
</organism>
<dbReference type="PROSITE" id="PS51977">
    <property type="entry name" value="WGR"/>
    <property type="match status" value="1"/>
</dbReference>
<dbReference type="SUPFAM" id="SSF56091">
    <property type="entry name" value="DNA ligase/mRNA capping enzyme, catalytic domain"/>
    <property type="match status" value="1"/>
</dbReference>
<protein>
    <submittedName>
        <fullName evidence="2">Bifunctional non-homologous end joining protein LigD</fullName>
    </submittedName>
</protein>
<evidence type="ECO:0000313" key="3">
    <source>
        <dbReference type="Proteomes" id="UP000242869"/>
    </source>
</evidence>
<dbReference type="Gene3D" id="3.30.1490.70">
    <property type="match status" value="1"/>
</dbReference>
<evidence type="ECO:0000259" key="1">
    <source>
        <dbReference type="PROSITE" id="PS51977"/>
    </source>
</evidence>
<dbReference type="InterPro" id="IPR008893">
    <property type="entry name" value="WGR_domain"/>
</dbReference>
<dbReference type="InterPro" id="IPR036930">
    <property type="entry name" value="WGR_dom_sf"/>
</dbReference>
<name>A0A1I4Z541_9NEIS</name>
<dbReference type="Proteomes" id="UP000242869">
    <property type="component" value="Unassembled WGS sequence"/>
</dbReference>
<dbReference type="Pfam" id="PF05406">
    <property type="entry name" value="WGR"/>
    <property type="match status" value="1"/>
</dbReference>
<proteinExistence type="predicted"/>
<accession>A0A1I4Z541</accession>
<dbReference type="EMBL" id="FOVE01000009">
    <property type="protein sequence ID" value="SFN45404.1"/>
    <property type="molecule type" value="Genomic_DNA"/>
</dbReference>
<feature type="domain" description="WGR" evidence="1">
    <location>
        <begin position="1"/>
        <end position="88"/>
    </location>
</feature>
<evidence type="ECO:0000313" key="2">
    <source>
        <dbReference type="EMBL" id="SFN45404.1"/>
    </source>
</evidence>
<dbReference type="AlphaFoldDB" id="A0A1I4Z541"/>
<dbReference type="STRING" id="83765.SAMN05660284_01532"/>
<dbReference type="Gene3D" id="2.20.140.10">
    <property type="entry name" value="WGR domain"/>
    <property type="match status" value="1"/>
</dbReference>
<sequence length="366" mass="40391">MKIHAQAHLFLTDGRSNKEYHIELGEVADGFVVNFRFGRRGGTLTSGTKTVLPVDLEQARKIYNKLLQEKTSKGYTPEASGTPYQATTLAERQTGFVPQLLNPVSEQEAMNYLVHPLWAAQEKMDGERRAAHTRNGKVIGANRKGLQVPLPQSLAHELQAIAVQHGEIHVDGELIGEQLHVFDLHVHRGRSVHALPWLERMRLAEVTLAGCRHLKTVAVATGAADKQRLWQQVKTARGEGIVFKRVDCPVTEGRPNSGGDWLKFKFTESASCCVVAINPGKRSVRLGVFELNAKGRHLISVGNVTIPPNHAIPASGDIVEVEYLYAYPGGSLFQPVYRGKRSDLDSAACTVQQLKFKPESSENEDV</sequence>
<dbReference type="OrthoDB" id="9802472at2"/>
<reference evidence="3" key="1">
    <citation type="submission" date="2016-10" db="EMBL/GenBank/DDBJ databases">
        <authorList>
            <person name="Varghese N."/>
            <person name="Submissions S."/>
        </authorList>
    </citation>
    <scope>NUCLEOTIDE SEQUENCE [LARGE SCALE GENOMIC DNA]</scope>
    <source>
        <strain evidence="3">DSM 6150</strain>
    </source>
</reference>
<dbReference type="Gene3D" id="3.30.470.30">
    <property type="entry name" value="DNA ligase/mRNA capping enzyme"/>
    <property type="match status" value="1"/>
</dbReference>
<dbReference type="RefSeq" id="WP_091193873.1">
    <property type="nucleotide sequence ID" value="NZ_FOVE01000009.1"/>
</dbReference>
<dbReference type="InterPro" id="IPR021122">
    <property type="entry name" value="RNA_ligase_dom_REL/Rnl2"/>
</dbReference>
<dbReference type="Pfam" id="PF09414">
    <property type="entry name" value="RNA_ligase"/>
    <property type="match status" value="1"/>
</dbReference>
<keyword evidence="3" id="KW-1185">Reference proteome</keyword>
<dbReference type="CDD" id="cd07998">
    <property type="entry name" value="WGR_DNA_ligase"/>
    <property type="match status" value="1"/>
</dbReference>
<gene>
    <name evidence="2" type="ORF">SAMN05660284_01532</name>
</gene>
<dbReference type="SUPFAM" id="SSF142921">
    <property type="entry name" value="WGR domain-like"/>
    <property type="match status" value="1"/>
</dbReference>
<dbReference type="SMART" id="SM00773">
    <property type="entry name" value="WGR"/>
    <property type="match status" value="1"/>
</dbReference>